<evidence type="ECO:0000256" key="1">
    <source>
        <dbReference type="SAM" id="Coils"/>
    </source>
</evidence>
<keyword evidence="3" id="KW-1185">Reference proteome</keyword>
<comment type="caution">
    <text evidence="2">The sequence shown here is derived from an EMBL/GenBank/DDBJ whole genome shotgun (WGS) entry which is preliminary data.</text>
</comment>
<reference evidence="2 3" key="1">
    <citation type="journal article" date="2023" name="Plants (Basel)">
        <title>Bridging the Gap: Combining Genomics and Transcriptomics Approaches to Understand Stylosanthes scabra, an Orphan Legume from the Brazilian Caatinga.</title>
        <authorList>
            <person name="Ferreira-Neto J.R.C."/>
            <person name="da Silva M.D."/>
            <person name="Binneck E."/>
            <person name="de Melo N.F."/>
            <person name="da Silva R.H."/>
            <person name="de Melo A.L.T.M."/>
            <person name="Pandolfi V."/>
            <person name="Bustamante F.O."/>
            <person name="Brasileiro-Vidal A.C."/>
            <person name="Benko-Iseppon A.M."/>
        </authorList>
    </citation>
    <scope>NUCLEOTIDE SEQUENCE [LARGE SCALE GENOMIC DNA]</scope>
    <source>
        <tissue evidence="2">Leaves</tissue>
    </source>
</reference>
<proteinExistence type="predicted"/>
<organism evidence="2 3">
    <name type="scientific">Stylosanthes scabra</name>
    <dbReference type="NCBI Taxonomy" id="79078"/>
    <lineage>
        <taxon>Eukaryota</taxon>
        <taxon>Viridiplantae</taxon>
        <taxon>Streptophyta</taxon>
        <taxon>Embryophyta</taxon>
        <taxon>Tracheophyta</taxon>
        <taxon>Spermatophyta</taxon>
        <taxon>Magnoliopsida</taxon>
        <taxon>eudicotyledons</taxon>
        <taxon>Gunneridae</taxon>
        <taxon>Pentapetalae</taxon>
        <taxon>rosids</taxon>
        <taxon>fabids</taxon>
        <taxon>Fabales</taxon>
        <taxon>Fabaceae</taxon>
        <taxon>Papilionoideae</taxon>
        <taxon>50 kb inversion clade</taxon>
        <taxon>dalbergioids sensu lato</taxon>
        <taxon>Dalbergieae</taxon>
        <taxon>Pterocarpus clade</taxon>
        <taxon>Stylosanthes</taxon>
    </lineage>
</organism>
<evidence type="ECO:0000313" key="2">
    <source>
        <dbReference type="EMBL" id="MED6118764.1"/>
    </source>
</evidence>
<sequence>MAPEVIDPSSNASNNNNQIQFQKPLAVPISEKLSSDNFLTWIYQVTQTISGQKLQHHLDKNKIPTQFATEEDRAAGKETKEYQEWRTEDYNIKKIADSLATIRAPITDSEYTNVILDGLSDDYHPFITFVNLRDPPLSIPDLEALLMAEEELIERLKKLDTNMEEEADQAVAAEAAETGIAITTDHNVKSAAN</sequence>
<dbReference type="PANTHER" id="PTHR47481:SF31">
    <property type="entry name" value="OS01G0873500 PROTEIN"/>
    <property type="match status" value="1"/>
</dbReference>
<keyword evidence="1" id="KW-0175">Coiled coil</keyword>
<gene>
    <name evidence="2" type="ORF">PIB30_005903</name>
</gene>
<evidence type="ECO:0000313" key="3">
    <source>
        <dbReference type="Proteomes" id="UP001341840"/>
    </source>
</evidence>
<dbReference type="EMBL" id="JASCZI010030220">
    <property type="protein sequence ID" value="MED6118764.1"/>
    <property type="molecule type" value="Genomic_DNA"/>
</dbReference>
<dbReference type="PANTHER" id="PTHR47481">
    <property type="match status" value="1"/>
</dbReference>
<accession>A0ABU6R309</accession>
<dbReference type="Proteomes" id="UP001341840">
    <property type="component" value="Unassembled WGS sequence"/>
</dbReference>
<feature type="coiled-coil region" evidence="1">
    <location>
        <begin position="139"/>
        <end position="176"/>
    </location>
</feature>
<name>A0ABU6R309_9FABA</name>
<protein>
    <submittedName>
        <fullName evidence="2">Uncharacterized protein</fullName>
    </submittedName>
</protein>